<protein>
    <submittedName>
        <fullName evidence="3">TlpA disulfide reductase family protein</fullName>
    </submittedName>
</protein>
<dbReference type="RefSeq" id="WP_338730939.1">
    <property type="nucleotide sequence ID" value="NZ_CP136924.1"/>
</dbReference>
<sequence length="188" mass="21814">MKLKKAQIKNIVFFVFIVLLIIPQTRQPIQVFLQKGLALIPPSTINEENRQKIKTYNWRLEDVNGNQSNFSKSQGRVALINFWATWCPPCIAEMSNLNELYLDYSDKVDFYFVSNEDIETLEQFLKKNKYAFNVHSSITQYPSNFNVSSIPRTFLIDKKGNIVIDKTGAANWNSDKVRNAINKLLEEE</sequence>
<dbReference type="GO" id="GO:0016491">
    <property type="term" value="F:oxidoreductase activity"/>
    <property type="evidence" value="ECO:0007669"/>
    <property type="project" value="InterPro"/>
</dbReference>
<evidence type="ECO:0000313" key="3">
    <source>
        <dbReference type="EMBL" id="WXA12014.1"/>
    </source>
</evidence>
<dbReference type="EMBL" id="CP136924">
    <property type="protein sequence ID" value="WXA02824.1"/>
    <property type="molecule type" value="Genomic_DNA"/>
</dbReference>
<dbReference type="Proteomes" id="UP001368318">
    <property type="component" value="Chromosome"/>
</dbReference>
<dbReference type="Pfam" id="PF08534">
    <property type="entry name" value="Redoxin"/>
    <property type="match status" value="1"/>
</dbReference>
<evidence type="ECO:0000259" key="1">
    <source>
        <dbReference type="PROSITE" id="PS51352"/>
    </source>
</evidence>
<dbReference type="PROSITE" id="PS51352">
    <property type="entry name" value="THIOREDOXIN_2"/>
    <property type="match status" value="1"/>
</dbReference>
<gene>
    <name evidence="3" type="ORF">R3L15_07705</name>
    <name evidence="2" type="ORF">R3L16_13880</name>
</gene>
<name>A0AAU6P3E2_9FLAO</name>
<dbReference type="Gene3D" id="3.40.30.10">
    <property type="entry name" value="Glutaredoxin"/>
    <property type="match status" value="1"/>
</dbReference>
<feature type="domain" description="Thioredoxin" evidence="1">
    <location>
        <begin position="49"/>
        <end position="186"/>
    </location>
</feature>
<evidence type="ECO:0000313" key="4">
    <source>
        <dbReference type="Proteomes" id="UP001368318"/>
    </source>
</evidence>
<dbReference type="CDD" id="cd02966">
    <property type="entry name" value="TlpA_like_family"/>
    <property type="match status" value="1"/>
</dbReference>
<accession>A0AAU6P3E2</accession>
<dbReference type="KEGG" id="mcaa:R3L15_07705"/>
<dbReference type="InterPro" id="IPR013766">
    <property type="entry name" value="Thioredoxin_domain"/>
</dbReference>
<dbReference type="EMBL" id="CP136925">
    <property type="protein sequence ID" value="WXA12014.1"/>
    <property type="molecule type" value="Genomic_DNA"/>
</dbReference>
<keyword evidence="4" id="KW-1185">Reference proteome</keyword>
<dbReference type="PANTHER" id="PTHR42852:SF17">
    <property type="entry name" value="THIOREDOXIN-LIKE PROTEIN HI_1115"/>
    <property type="match status" value="1"/>
</dbReference>
<organism evidence="3">
    <name type="scientific">Mangrovimonas cancribranchiae</name>
    <dbReference type="NCBI Taxonomy" id="3080055"/>
    <lineage>
        <taxon>Bacteria</taxon>
        <taxon>Pseudomonadati</taxon>
        <taxon>Bacteroidota</taxon>
        <taxon>Flavobacteriia</taxon>
        <taxon>Flavobacteriales</taxon>
        <taxon>Flavobacteriaceae</taxon>
        <taxon>Mangrovimonas</taxon>
    </lineage>
</organism>
<dbReference type="InterPro" id="IPR013740">
    <property type="entry name" value="Redoxin"/>
</dbReference>
<evidence type="ECO:0000313" key="2">
    <source>
        <dbReference type="EMBL" id="WXA02824.1"/>
    </source>
</evidence>
<dbReference type="InterPro" id="IPR036249">
    <property type="entry name" value="Thioredoxin-like_sf"/>
</dbReference>
<dbReference type="AlphaFoldDB" id="A0AAU6P3E2"/>
<dbReference type="SUPFAM" id="SSF52833">
    <property type="entry name" value="Thioredoxin-like"/>
    <property type="match status" value="1"/>
</dbReference>
<reference evidence="3 4" key="1">
    <citation type="submission" date="2023-10" db="EMBL/GenBank/DDBJ databases">
        <title>Culture-based analysis of two novel bacteria associated with mangrove crab gills.</title>
        <authorList>
            <person name="Yang X."/>
            <person name="Garuglieri E."/>
            <person name="Van Goethem M.W."/>
            <person name="Fusi M."/>
            <person name="Marasco R."/>
            <person name="Daffonchio D.G."/>
        </authorList>
    </citation>
    <scope>NUCLEOTIDE SEQUENCE</scope>
    <source>
        <strain evidence="3">UG2-1</strain>
        <strain evidence="2">UG2-2</strain>
        <strain evidence="4">UG2_2</strain>
    </source>
</reference>
<proteinExistence type="predicted"/>
<dbReference type="PANTHER" id="PTHR42852">
    <property type="entry name" value="THIOL:DISULFIDE INTERCHANGE PROTEIN DSBE"/>
    <property type="match status" value="1"/>
</dbReference>
<dbReference type="InterPro" id="IPR050553">
    <property type="entry name" value="Thioredoxin_ResA/DsbE_sf"/>
</dbReference>